<dbReference type="AlphaFoldDB" id="A0A9Q0AQ41"/>
<sequence>MASKTFGSGFHLPLNAVDQVNQPPLHFLWVQDACILSTGILWTIAYVLYIRQGFQDRSYGMPLFALCANIGWEFVYGVVFPISYAETLTFVPWVLIDCGIIYTTVKFGPEQWKHAPLVANNLVPILACGTALGIAGHVAFIKTCSSVVEAALYSGFTLQVILGAASVAQLMARNNTSGHTWTIWVCRSIGSFLAVVMFSWRYWHYPADYPAVGSPMTIFIFTCVEIADLTYPFVFASINANHKNKLQ</sequence>
<feature type="transmembrane region" description="Helical" evidence="7">
    <location>
        <begin position="28"/>
        <end position="49"/>
    </location>
</feature>
<proteinExistence type="inferred from homology"/>
<keyword evidence="4 7" id="KW-0812">Transmembrane</keyword>
<dbReference type="PANTHER" id="PTHR42038:SF2">
    <property type="entry name" value="TERPENE CYCLASE AUSL"/>
    <property type="match status" value="1"/>
</dbReference>
<dbReference type="GO" id="GO:0016829">
    <property type="term" value="F:lyase activity"/>
    <property type="evidence" value="ECO:0007669"/>
    <property type="project" value="InterPro"/>
</dbReference>
<keyword evidence="5 7" id="KW-1133">Transmembrane helix</keyword>
<feature type="transmembrane region" description="Helical" evidence="7">
    <location>
        <begin position="61"/>
        <end position="82"/>
    </location>
</feature>
<evidence type="ECO:0000313" key="9">
    <source>
        <dbReference type="Proteomes" id="UP000829685"/>
    </source>
</evidence>
<dbReference type="EMBL" id="JAFIMR010000016">
    <property type="protein sequence ID" value="KAI1868989.1"/>
    <property type="molecule type" value="Genomic_DNA"/>
</dbReference>
<dbReference type="Pfam" id="PF25129">
    <property type="entry name" value="Pyr4-TMTC"/>
    <property type="match status" value="1"/>
</dbReference>
<comment type="similarity">
    <text evidence="3">Belongs to the paxB family.</text>
</comment>
<protein>
    <recommendedName>
        <fullName evidence="10">Integral membrane protein</fullName>
    </recommendedName>
</protein>
<gene>
    <name evidence="8" type="ORF">JX265_006968</name>
</gene>
<feature type="transmembrane region" description="Helical" evidence="7">
    <location>
        <begin position="215"/>
        <end position="238"/>
    </location>
</feature>
<reference evidence="8" key="1">
    <citation type="submission" date="2021-03" db="EMBL/GenBank/DDBJ databases">
        <title>Revisited historic fungal species revealed as producer of novel bioactive compounds through whole genome sequencing and comparative genomics.</title>
        <authorList>
            <person name="Vignolle G.A."/>
            <person name="Hochenegger N."/>
            <person name="Mach R.L."/>
            <person name="Mach-Aigner A.R."/>
            <person name="Javad Rahimi M."/>
            <person name="Salim K.A."/>
            <person name="Chan C.M."/>
            <person name="Lim L.B.L."/>
            <person name="Cai F."/>
            <person name="Druzhinina I.S."/>
            <person name="U'Ren J.M."/>
            <person name="Derntl C."/>
        </authorList>
    </citation>
    <scope>NUCLEOTIDE SEQUENCE</scope>
    <source>
        <strain evidence="8">TUCIM 5799</strain>
    </source>
</reference>
<keyword evidence="6 7" id="KW-0472">Membrane</keyword>
<evidence type="ECO:0000256" key="3">
    <source>
        <dbReference type="ARBA" id="ARBA00006757"/>
    </source>
</evidence>
<evidence type="ECO:0000256" key="6">
    <source>
        <dbReference type="ARBA" id="ARBA00023136"/>
    </source>
</evidence>
<comment type="pathway">
    <text evidence="2">Secondary metabolite biosynthesis.</text>
</comment>
<feature type="transmembrane region" description="Helical" evidence="7">
    <location>
        <begin position="152"/>
        <end position="172"/>
    </location>
</feature>
<accession>A0A9Q0AQ41</accession>
<dbReference type="InterPro" id="IPR039020">
    <property type="entry name" value="PaxB-like"/>
</dbReference>
<feature type="transmembrane region" description="Helical" evidence="7">
    <location>
        <begin position="184"/>
        <end position="203"/>
    </location>
</feature>
<evidence type="ECO:0008006" key="10">
    <source>
        <dbReference type="Google" id="ProtNLM"/>
    </source>
</evidence>
<feature type="transmembrane region" description="Helical" evidence="7">
    <location>
        <begin position="88"/>
        <end position="105"/>
    </location>
</feature>
<evidence type="ECO:0000313" key="8">
    <source>
        <dbReference type="EMBL" id="KAI1868989.1"/>
    </source>
</evidence>
<dbReference type="PANTHER" id="PTHR42038">
    <property type="match status" value="1"/>
</dbReference>
<evidence type="ECO:0000256" key="4">
    <source>
        <dbReference type="ARBA" id="ARBA00022692"/>
    </source>
</evidence>
<organism evidence="8 9">
    <name type="scientific">Neoarthrinium moseri</name>
    <dbReference type="NCBI Taxonomy" id="1658444"/>
    <lineage>
        <taxon>Eukaryota</taxon>
        <taxon>Fungi</taxon>
        <taxon>Dikarya</taxon>
        <taxon>Ascomycota</taxon>
        <taxon>Pezizomycotina</taxon>
        <taxon>Sordariomycetes</taxon>
        <taxon>Xylariomycetidae</taxon>
        <taxon>Amphisphaeriales</taxon>
        <taxon>Apiosporaceae</taxon>
        <taxon>Neoarthrinium</taxon>
    </lineage>
</organism>
<evidence type="ECO:0000256" key="1">
    <source>
        <dbReference type="ARBA" id="ARBA00004141"/>
    </source>
</evidence>
<evidence type="ECO:0000256" key="5">
    <source>
        <dbReference type="ARBA" id="ARBA00022989"/>
    </source>
</evidence>
<feature type="transmembrane region" description="Helical" evidence="7">
    <location>
        <begin position="117"/>
        <end position="140"/>
    </location>
</feature>
<keyword evidence="9" id="KW-1185">Reference proteome</keyword>
<name>A0A9Q0AQ41_9PEZI</name>
<evidence type="ECO:0000256" key="2">
    <source>
        <dbReference type="ARBA" id="ARBA00005179"/>
    </source>
</evidence>
<dbReference type="GO" id="GO:0016020">
    <property type="term" value="C:membrane"/>
    <property type="evidence" value="ECO:0007669"/>
    <property type="project" value="UniProtKB-SubCell"/>
</dbReference>
<comment type="caution">
    <text evidence="8">The sequence shown here is derived from an EMBL/GenBank/DDBJ whole genome shotgun (WGS) entry which is preliminary data.</text>
</comment>
<evidence type="ECO:0000256" key="7">
    <source>
        <dbReference type="SAM" id="Phobius"/>
    </source>
</evidence>
<comment type="subcellular location">
    <subcellularLocation>
        <location evidence="1">Membrane</location>
        <topology evidence="1">Multi-pass membrane protein</topology>
    </subcellularLocation>
</comment>
<dbReference type="Proteomes" id="UP000829685">
    <property type="component" value="Unassembled WGS sequence"/>
</dbReference>